<name>A0A9D0YWY3_9FIRM</name>
<evidence type="ECO:0000256" key="1">
    <source>
        <dbReference type="SAM" id="SignalP"/>
    </source>
</evidence>
<keyword evidence="1" id="KW-0732">Signal</keyword>
<evidence type="ECO:0000313" key="3">
    <source>
        <dbReference type="Proteomes" id="UP000886819"/>
    </source>
</evidence>
<gene>
    <name evidence="2" type="ORF">IAA66_07330</name>
</gene>
<feature type="chain" id="PRO_5038591557" evidence="1">
    <location>
        <begin position="22"/>
        <end position="463"/>
    </location>
</feature>
<comment type="caution">
    <text evidence="2">The sequence shown here is derived from an EMBL/GenBank/DDBJ whole genome shotgun (WGS) entry which is preliminary data.</text>
</comment>
<evidence type="ECO:0000313" key="2">
    <source>
        <dbReference type="EMBL" id="HIQ63385.1"/>
    </source>
</evidence>
<proteinExistence type="predicted"/>
<organism evidence="2 3">
    <name type="scientific">Candidatus Avichristensenella intestinipullorum</name>
    <dbReference type="NCBI Taxonomy" id="2840693"/>
    <lineage>
        <taxon>Bacteria</taxon>
        <taxon>Bacillati</taxon>
        <taxon>Bacillota</taxon>
        <taxon>Clostridia</taxon>
        <taxon>Candidatus Avichristensenella</taxon>
    </lineage>
</organism>
<protein>
    <submittedName>
        <fullName evidence="2">Uncharacterized protein</fullName>
    </submittedName>
</protein>
<reference evidence="2" key="2">
    <citation type="journal article" date="2021" name="PeerJ">
        <title>Extensive microbial diversity within the chicken gut microbiome revealed by metagenomics and culture.</title>
        <authorList>
            <person name="Gilroy R."/>
            <person name="Ravi A."/>
            <person name="Getino M."/>
            <person name="Pursley I."/>
            <person name="Horton D.L."/>
            <person name="Alikhan N.F."/>
            <person name="Baker D."/>
            <person name="Gharbi K."/>
            <person name="Hall N."/>
            <person name="Watson M."/>
            <person name="Adriaenssens E.M."/>
            <person name="Foster-Nyarko E."/>
            <person name="Jarju S."/>
            <person name="Secka A."/>
            <person name="Antonio M."/>
            <person name="Oren A."/>
            <person name="Chaudhuri R.R."/>
            <person name="La Ragione R."/>
            <person name="Hildebrand F."/>
            <person name="Pallen M.J."/>
        </authorList>
    </citation>
    <scope>NUCLEOTIDE SEQUENCE</scope>
    <source>
        <strain evidence="2">ChiHile30-977</strain>
    </source>
</reference>
<feature type="signal peptide" evidence="1">
    <location>
        <begin position="1"/>
        <end position="21"/>
    </location>
</feature>
<dbReference type="EMBL" id="DVFI01000101">
    <property type="protein sequence ID" value="HIQ63385.1"/>
    <property type="molecule type" value="Genomic_DNA"/>
</dbReference>
<dbReference type="Proteomes" id="UP000886819">
    <property type="component" value="Unassembled WGS sequence"/>
</dbReference>
<accession>A0A9D0YWY3</accession>
<sequence length="463" mass="50271">MKRRLFALLACMLLLCPLARAETLPSKTCFSVGLESLENSLRQGESVRWGFRMAPETLGGFAEGAMEALCAMVSELSLEGVVQARSDGGWMEVRMLSGGSEAGVLRQITEESGVASLWLDGRWYADSLLQPNYGALAEGRIPFVTLIQEEGARLWGLASPWSADNNRISVPSGPTSHGITYTIDTETLRTILTEWLDTLEVDMDDLPGVEEAWVKGLLAKMYQFAYRAELSKPLEANLAFGMGDVLRTARLRGTVELDGKRDGVSYSYSCTESNTRITRKYSLDFEPRVGDTLVFSCTWLTSCSGSGRAAREITISASGKYNGESYRIKWTSEMLNRYAQGEDGGLTELLTGTVSASLRYAGETLLDVSLKRSGEVVLPEGGTPAYTDTYTGSIESREETLFEGTLTFDASVAGDVEAPAAPGLEERLAEGEAQALESALSRLRAGMMVGLSEETIQALLSAY</sequence>
<reference evidence="2" key="1">
    <citation type="submission" date="2020-10" db="EMBL/GenBank/DDBJ databases">
        <authorList>
            <person name="Gilroy R."/>
        </authorList>
    </citation>
    <scope>NUCLEOTIDE SEQUENCE</scope>
    <source>
        <strain evidence="2">ChiHile30-977</strain>
    </source>
</reference>
<dbReference type="AlphaFoldDB" id="A0A9D0YWY3"/>